<comment type="caution">
    <text evidence="1">The sequence shown here is derived from an EMBL/GenBank/DDBJ whole genome shotgun (WGS) entry which is preliminary data.</text>
</comment>
<evidence type="ECO:0000313" key="1">
    <source>
        <dbReference type="EMBL" id="GFJ92754.1"/>
    </source>
</evidence>
<reference evidence="1 2" key="2">
    <citation type="submission" date="2020-03" db="EMBL/GenBank/DDBJ databases">
        <authorList>
            <person name="Ichikawa N."/>
            <person name="Kimura A."/>
            <person name="Kitahashi Y."/>
            <person name="Uohara A."/>
        </authorList>
    </citation>
    <scope>NUCLEOTIDE SEQUENCE [LARGE SCALE GENOMIC DNA]</scope>
    <source>
        <strain evidence="1 2">NBRC 108638</strain>
    </source>
</reference>
<keyword evidence="2" id="KW-1185">Reference proteome</keyword>
<name>A0A6V8L8X9_9ACTN</name>
<sequence>MRAAPGTSYDAWTTVADGATVTIVCQTEGTAVTGTYGTSTVWDMLSNGGFVSDAYVNTGSDGYVENACAYVGSPARANPRGANAAISWAFARLGSASYENLCLAFTAQAYGWSYSGWNTAEIGGDWIQANGYLHTSGIPPRGALVWYHNSAGTGHVAISLGEGKVIGTSVNGGVGVASYTAHVSYRGWSVAQYPVAG</sequence>
<dbReference type="Proteomes" id="UP000482960">
    <property type="component" value="Unassembled WGS sequence"/>
</dbReference>
<dbReference type="AlphaFoldDB" id="A0A6V8L8X9"/>
<accession>A0A6V8L8X9</accession>
<gene>
    <name evidence="1" type="ORF">Prum_063960</name>
</gene>
<proteinExistence type="predicted"/>
<protein>
    <recommendedName>
        <fullName evidence="3">Peptidase C51 domain-containing protein</fullName>
    </recommendedName>
</protein>
<reference evidence="1 2" key="1">
    <citation type="submission" date="2020-03" db="EMBL/GenBank/DDBJ databases">
        <title>Whole genome shotgun sequence of Phytohabitans rumicis NBRC 108638.</title>
        <authorList>
            <person name="Komaki H."/>
            <person name="Tamura T."/>
        </authorList>
    </citation>
    <scope>NUCLEOTIDE SEQUENCE [LARGE SCALE GENOMIC DNA]</scope>
    <source>
        <strain evidence="1 2">NBRC 108638</strain>
    </source>
</reference>
<organism evidence="1 2">
    <name type="scientific">Phytohabitans rumicis</name>
    <dbReference type="NCBI Taxonomy" id="1076125"/>
    <lineage>
        <taxon>Bacteria</taxon>
        <taxon>Bacillati</taxon>
        <taxon>Actinomycetota</taxon>
        <taxon>Actinomycetes</taxon>
        <taxon>Micromonosporales</taxon>
        <taxon>Micromonosporaceae</taxon>
    </lineage>
</organism>
<dbReference type="EMBL" id="BLPG01000001">
    <property type="protein sequence ID" value="GFJ92754.1"/>
    <property type="molecule type" value="Genomic_DNA"/>
</dbReference>
<evidence type="ECO:0008006" key="3">
    <source>
        <dbReference type="Google" id="ProtNLM"/>
    </source>
</evidence>
<dbReference type="InterPro" id="IPR038765">
    <property type="entry name" value="Papain-like_cys_pep_sf"/>
</dbReference>
<dbReference type="SUPFAM" id="SSF54001">
    <property type="entry name" value="Cysteine proteinases"/>
    <property type="match status" value="1"/>
</dbReference>
<evidence type="ECO:0000313" key="2">
    <source>
        <dbReference type="Proteomes" id="UP000482960"/>
    </source>
</evidence>